<dbReference type="EMBL" id="LXQA010413149">
    <property type="protein sequence ID" value="MCI50216.1"/>
    <property type="molecule type" value="Genomic_DNA"/>
</dbReference>
<proteinExistence type="predicted"/>
<keyword evidence="2" id="KW-1185">Reference proteome</keyword>
<organism evidence="1 2">
    <name type="scientific">Trifolium medium</name>
    <dbReference type="NCBI Taxonomy" id="97028"/>
    <lineage>
        <taxon>Eukaryota</taxon>
        <taxon>Viridiplantae</taxon>
        <taxon>Streptophyta</taxon>
        <taxon>Embryophyta</taxon>
        <taxon>Tracheophyta</taxon>
        <taxon>Spermatophyta</taxon>
        <taxon>Magnoliopsida</taxon>
        <taxon>eudicotyledons</taxon>
        <taxon>Gunneridae</taxon>
        <taxon>Pentapetalae</taxon>
        <taxon>rosids</taxon>
        <taxon>fabids</taxon>
        <taxon>Fabales</taxon>
        <taxon>Fabaceae</taxon>
        <taxon>Papilionoideae</taxon>
        <taxon>50 kb inversion clade</taxon>
        <taxon>NPAAA clade</taxon>
        <taxon>Hologalegina</taxon>
        <taxon>IRL clade</taxon>
        <taxon>Trifolieae</taxon>
        <taxon>Trifolium</taxon>
    </lineage>
</organism>
<protein>
    <submittedName>
        <fullName evidence="1">Uncharacterized protein</fullName>
    </submittedName>
</protein>
<evidence type="ECO:0000313" key="2">
    <source>
        <dbReference type="Proteomes" id="UP000265520"/>
    </source>
</evidence>
<dbReference type="AlphaFoldDB" id="A0A392SQT9"/>
<reference evidence="1 2" key="1">
    <citation type="journal article" date="2018" name="Front. Plant Sci.">
        <title>Red Clover (Trifolium pratense) and Zigzag Clover (T. medium) - A Picture of Genomic Similarities and Differences.</title>
        <authorList>
            <person name="Dluhosova J."/>
            <person name="Istvanek J."/>
            <person name="Nedelnik J."/>
            <person name="Repkova J."/>
        </authorList>
    </citation>
    <scope>NUCLEOTIDE SEQUENCE [LARGE SCALE GENOMIC DNA]</scope>
    <source>
        <strain evidence="2">cv. 10/8</strain>
        <tissue evidence="1">Leaf</tissue>
    </source>
</reference>
<feature type="non-terminal residue" evidence="1">
    <location>
        <position position="67"/>
    </location>
</feature>
<accession>A0A392SQT9</accession>
<comment type="caution">
    <text evidence="1">The sequence shown here is derived from an EMBL/GenBank/DDBJ whole genome shotgun (WGS) entry which is preliminary data.</text>
</comment>
<name>A0A392SQT9_9FABA</name>
<dbReference type="Proteomes" id="UP000265520">
    <property type="component" value="Unassembled WGS sequence"/>
</dbReference>
<evidence type="ECO:0000313" key="1">
    <source>
        <dbReference type="EMBL" id="MCI50216.1"/>
    </source>
</evidence>
<sequence>MARCASHGVRKGISSVSCASRRMGWRDAPLQNASCNGCNGYLRVAQNSWRGAQTREIVQISALIEEN</sequence>